<protein>
    <recommendedName>
        <fullName evidence="2">Carboxypeptidase regulatory-like domain-containing protein</fullName>
    </recommendedName>
</protein>
<evidence type="ECO:0008006" key="2">
    <source>
        <dbReference type="Google" id="ProtNLM"/>
    </source>
</evidence>
<proteinExistence type="predicted"/>
<dbReference type="Gene3D" id="2.60.40.1120">
    <property type="entry name" value="Carboxypeptidase-like, regulatory domain"/>
    <property type="match status" value="1"/>
</dbReference>
<reference evidence="1" key="1">
    <citation type="journal article" date="2014" name="Front. Microbiol.">
        <title>High frequency of phylogenetically diverse reductive dehalogenase-homologous genes in deep subseafloor sedimentary metagenomes.</title>
        <authorList>
            <person name="Kawai M."/>
            <person name="Futagami T."/>
            <person name="Toyoda A."/>
            <person name="Takaki Y."/>
            <person name="Nishi S."/>
            <person name="Hori S."/>
            <person name="Arai W."/>
            <person name="Tsubouchi T."/>
            <person name="Morono Y."/>
            <person name="Uchiyama I."/>
            <person name="Ito T."/>
            <person name="Fujiyama A."/>
            <person name="Inagaki F."/>
            <person name="Takami H."/>
        </authorList>
    </citation>
    <scope>NUCLEOTIDE SEQUENCE</scope>
    <source>
        <strain evidence="1">Expedition CK06-06</strain>
    </source>
</reference>
<dbReference type="EMBL" id="BARV01002209">
    <property type="protein sequence ID" value="GAH90379.1"/>
    <property type="molecule type" value="Genomic_DNA"/>
</dbReference>
<dbReference type="AlphaFoldDB" id="X1KJR2"/>
<name>X1KJR2_9ZZZZ</name>
<organism evidence="1">
    <name type="scientific">marine sediment metagenome</name>
    <dbReference type="NCBI Taxonomy" id="412755"/>
    <lineage>
        <taxon>unclassified sequences</taxon>
        <taxon>metagenomes</taxon>
        <taxon>ecological metagenomes</taxon>
    </lineage>
</organism>
<gene>
    <name evidence="1" type="ORF">S06H3_05850</name>
</gene>
<feature type="non-terminal residue" evidence="1">
    <location>
        <position position="182"/>
    </location>
</feature>
<comment type="caution">
    <text evidence="1">The sequence shown here is derived from an EMBL/GenBank/DDBJ whole genome shotgun (WGS) entry which is preliminary data.</text>
</comment>
<sequence length="182" mass="20168">MVDGDKNPIPEATIVISEYDGVSNLDRHRHLCDPNGRFTIPNAPTDGELELRVFGEGITGKNYKVDFSQNDFFIVVSRSGRIFGKVMDSTTGESIHKFLVKMTASQVGPRTYGYSATWSREGYTFDSSGGFFDTGRENLPLNGQFRMTVSAEGYDPVTLDPVVVQPISEDPNRTKFRLQGAT</sequence>
<evidence type="ECO:0000313" key="1">
    <source>
        <dbReference type="EMBL" id="GAH90379.1"/>
    </source>
</evidence>
<accession>X1KJR2</accession>